<evidence type="ECO:0000313" key="2">
    <source>
        <dbReference type="Proteomes" id="UP000001514"/>
    </source>
</evidence>
<organism evidence="2">
    <name type="scientific">Selaginella moellendorffii</name>
    <name type="common">Spikemoss</name>
    <dbReference type="NCBI Taxonomy" id="88036"/>
    <lineage>
        <taxon>Eukaryota</taxon>
        <taxon>Viridiplantae</taxon>
        <taxon>Streptophyta</taxon>
        <taxon>Embryophyta</taxon>
        <taxon>Tracheophyta</taxon>
        <taxon>Lycopodiopsida</taxon>
        <taxon>Selaginellales</taxon>
        <taxon>Selaginellaceae</taxon>
        <taxon>Selaginella</taxon>
    </lineage>
</organism>
<accession>D8SF08</accession>
<dbReference type="Proteomes" id="UP000001514">
    <property type="component" value="Unassembled WGS sequence"/>
</dbReference>
<protein>
    <submittedName>
        <fullName evidence="1">Uncharacterized protein</fullName>
    </submittedName>
</protein>
<name>D8SF08_SELML</name>
<dbReference type="Gramene" id="EFJ17074">
    <property type="protein sequence ID" value="EFJ17074"/>
    <property type="gene ID" value="SELMODRAFT_421357"/>
</dbReference>
<dbReference type="AlphaFoldDB" id="D8SF08"/>
<reference evidence="1 2" key="1">
    <citation type="journal article" date="2011" name="Science">
        <title>The Selaginella genome identifies genetic changes associated with the evolution of vascular plants.</title>
        <authorList>
            <person name="Banks J.A."/>
            <person name="Nishiyama T."/>
            <person name="Hasebe M."/>
            <person name="Bowman J.L."/>
            <person name="Gribskov M."/>
            <person name="dePamphilis C."/>
            <person name="Albert V.A."/>
            <person name="Aono N."/>
            <person name="Aoyama T."/>
            <person name="Ambrose B.A."/>
            <person name="Ashton N.W."/>
            <person name="Axtell M.J."/>
            <person name="Barker E."/>
            <person name="Barker M.S."/>
            <person name="Bennetzen J.L."/>
            <person name="Bonawitz N.D."/>
            <person name="Chapple C."/>
            <person name="Cheng C."/>
            <person name="Correa L.G."/>
            <person name="Dacre M."/>
            <person name="DeBarry J."/>
            <person name="Dreyer I."/>
            <person name="Elias M."/>
            <person name="Engstrom E.M."/>
            <person name="Estelle M."/>
            <person name="Feng L."/>
            <person name="Finet C."/>
            <person name="Floyd S.K."/>
            <person name="Frommer W.B."/>
            <person name="Fujita T."/>
            <person name="Gramzow L."/>
            <person name="Gutensohn M."/>
            <person name="Harholt J."/>
            <person name="Hattori M."/>
            <person name="Heyl A."/>
            <person name="Hirai T."/>
            <person name="Hiwatashi Y."/>
            <person name="Ishikawa M."/>
            <person name="Iwata M."/>
            <person name="Karol K.G."/>
            <person name="Koehler B."/>
            <person name="Kolukisaoglu U."/>
            <person name="Kubo M."/>
            <person name="Kurata T."/>
            <person name="Lalonde S."/>
            <person name="Li K."/>
            <person name="Li Y."/>
            <person name="Litt A."/>
            <person name="Lyons E."/>
            <person name="Manning G."/>
            <person name="Maruyama T."/>
            <person name="Michael T.P."/>
            <person name="Mikami K."/>
            <person name="Miyazaki S."/>
            <person name="Morinaga S."/>
            <person name="Murata T."/>
            <person name="Mueller-Roeber B."/>
            <person name="Nelson D.R."/>
            <person name="Obara M."/>
            <person name="Oguri Y."/>
            <person name="Olmstead R.G."/>
            <person name="Onodera N."/>
            <person name="Petersen B.L."/>
            <person name="Pils B."/>
            <person name="Prigge M."/>
            <person name="Rensing S.A."/>
            <person name="Riano-Pachon D.M."/>
            <person name="Roberts A.W."/>
            <person name="Sato Y."/>
            <person name="Scheller H.V."/>
            <person name="Schulz B."/>
            <person name="Schulz C."/>
            <person name="Shakirov E.V."/>
            <person name="Shibagaki N."/>
            <person name="Shinohara N."/>
            <person name="Shippen D.E."/>
            <person name="Soerensen I."/>
            <person name="Sotooka R."/>
            <person name="Sugimoto N."/>
            <person name="Sugita M."/>
            <person name="Sumikawa N."/>
            <person name="Tanurdzic M."/>
            <person name="Theissen G."/>
            <person name="Ulvskov P."/>
            <person name="Wakazuki S."/>
            <person name="Weng J.K."/>
            <person name="Willats W.W."/>
            <person name="Wipf D."/>
            <person name="Wolf P.G."/>
            <person name="Yang L."/>
            <person name="Zimmer A.D."/>
            <person name="Zhu Q."/>
            <person name="Mitros T."/>
            <person name="Hellsten U."/>
            <person name="Loque D."/>
            <person name="Otillar R."/>
            <person name="Salamov A."/>
            <person name="Schmutz J."/>
            <person name="Shapiro H."/>
            <person name="Lindquist E."/>
            <person name="Lucas S."/>
            <person name="Rokhsar D."/>
            <person name="Grigoriev I.V."/>
        </authorList>
    </citation>
    <scope>NUCLEOTIDE SEQUENCE [LARGE SCALE GENOMIC DNA]</scope>
</reference>
<sequence>MARFPALDETTGLRAGSYKIKLLIVGLQKIWQIAVQMWEEASACINLGRIASNTRFKFNSPWLKFTVVNRVLKPYFLEQLQLKCEILTRCVQQFVVDGYHLTRDTLSGIKAASFASSRRSESTSSAFLVIGTTQSLQL</sequence>
<dbReference type="HOGENOM" id="CLU_1858716_0_0_1"/>
<dbReference type="EMBL" id="GL377616">
    <property type="protein sequence ID" value="EFJ17074.1"/>
    <property type="molecule type" value="Genomic_DNA"/>
</dbReference>
<evidence type="ECO:0000313" key="1">
    <source>
        <dbReference type="EMBL" id="EFJ17074.1"/>
    </source>
</evidence>
<dbReference type="InParanoid" id="D8SF08"/>
<gene>
    <name evidence="1" type="ORF">SELMODRAFT_421357</name>
</gene>
<keyword evidence="2" id="KW-1185">Reference proteome</keyword>
<proteinExistence type="predicted"/>
<dbReference type="KEGG" id="smo:SELMODRAFT_421357"/>